<name>A0ACB9ZVY8_CATRO</name>
<organism evidence="1 2">
    <name type="scientific">Catharanthus roseus</name>
    <name type="common">Madagascar periwinkle</name>
    <name type="synonym">Vinca rosea</name>
    <dbReference type="NCBI Taxonomy" id="4058"/>
    <lineage>
        <taxon>Eukaryota</taxon>
        <taxon>Viridiplantae</taxon>
        <taxon>Streptophyta</taxon>
        <taxon>Embryophyta</taxon>
        <taxon>Tracheophyta</taxon>
        <taxon>Spermatophyta</taxon>
        <taxon>Magnoliopsida</taxon>
        <taxon>eudicotyledons</taxon>
        <taxon>Gunneridae</taxon>
        <taxon>Pentapetalae</taxon>
        <taxon>asterids</taxon>
        <taxon>lamiids</taxon>
        <taxon>Gentianales</taxon>
        <taxon>Apocynaceae</taxon>
        <taxon>Rauvolfioideae</taxon>
        <taxon>Vinceae</taxon>
        <taxon>Catharanthinae</taxon>
        <taxon>Catharanthus</taxon>
    </lineage>
</organism>
<keyword evidence="2" id="KW-1185">Reference proteome</keyword>
<comment type="caution">
    <text evidence="1">The sequence shown here is derived from an EMBL/GenBank/DDBJ whole genome shotgun (WGS) entry which is preliminary data.</text>
</comment>
<dbReference type="Proteomes" id="UP001060085">
    <property type="component" value="Linkage Group LG07"/>
</dbReference>
<dbReference type="EMBL" id="CM044707">
    <property type="protein sequence ID" value="KAI5652461.1"/>
    <property type="molecule type" value="Genomic_DNA"/>
</dbReference>
<reference evidence="2" key="1">
    <citation type="journal article" date="2023" name="Nat. Plants">
        <title>Single-cell RNA sequencing provides a high-resolution roadmap for understanding the multicellular compartmentation of specialized metabolism.</title>
        <authorList>
            <person name="Sun S."/>
            <person name="Shen X."/>
            <person name="Li Y."/>
            <person name="Li Y."/>
            <person name="Wang S."/>
            <person name="Li R."/>
            <person name="Zhang H."/>
            <person name="Shen G."/>
            <person name="Guo B."/>
            <person name="Wei J."/>
            <person name="Xu J."/>
            <person name="St-Pierre B."/>
            <person name="Chen S."/>
            <person name="Sun C."/>
        </authorList>
    </citation>
    <scope>NUCLEOTIDE SEQUENCE [LARGE SCALE GENOMIC DNA]</scope>
</reference>
<accession>A0ACB9ZVY8</accession>
<proteinExistence type="predicted"/>
<sequence length="134" mass="16080">MTDFLKRTLQSVFYKKRSFLPISKTCILDTLLEVRKLSKGKQEVLERRNHELLGQVRDATDRVNIAEDNLSKAKKRDLIKKHKPKKPPLVCDFCKMIKHVWHRCCRRIRDLKQERKLLHKCLVQRRCQDVMDLD</sequence>
<gene>
    <name evidence="1" type="ORF">M9H77_29648</name>
</gene>
<protein>
    <submittedName>
        <fullName evidence="1">Uncharacterized protein</fullName>
    </submittedName>
</protein>
<evidence type="ECO:0000313" key="1">
    <source>
        <dbReference type="EMBL" id="KAI5652461.1"/>
    </source>
</evidence>
<evidence type="ECO:0000313" key="2">
    <source>
        <dbReference type="Proteomes" id="UP001060085"/>
    </source>
</evidence>